<keyword evidence="8 12" id="KW-0030">Aminoacyl-tRNA synthetase</keyword>
<dbReference type="SUPFAM" id="SSF55681">
    <property type="entry name" value="Class II aaRS and biotin synthetases"/>
    <property type="match status" value="1"/>
</dbReference>
<protein>
    <recommendedName>
        <fullName evidence="12">Proline--tRNA ligase</fullName>
        <ecNumber evidence="12">6.1.1.15</ecNumber>
    </recommendedName>
    <alternativeName>
        <fullName evidence="12">Prolyl-tRNA synthetase</fullName>
        <shortName evidence="12">ProRS</shortName>
    </alternativeName>
</protein>
<dbReference type="FunFam" id="3.30.930.10:FF:000065">
    <property type="entry name" value="Proline--tRNA ligase"/>
    <property type="match status" value="1"/>
</dbReference>
<evidence type="ECO:0000256" key="2">
    <source>
        <dbReference type="ARBA" id="ARBA00011738"/>
    </source>
</evidence>
<comment type="subcellular location">
    <subcellularLocation>
        <location evidence="1 12">Cytoplasm</location>
    </subcellularLocation>
</comment>
<dbReference type="GO" id="GO:0005829">
    <property type="term" value="C:cytosol"/>
    <property type="evidence" value="ECO:0007669"/>
    <property type="project" value="TreeGrafter"/>
</dbReference>
<keyword evidence="15" id="KW-1185">Reference proteome</keyword>
<evidence type="ECO:0000259" key="13">
    <source>
        <dbReference type="PROSITE" id="PS50862"/>
    </source>
</evidence>
<dbReference type="InterPro" id="IPR006195">
    <property type="entry name" value="aa-tRNA-synth_II"/>
</dbReference>
<proteinExistence type="inferred from homology"/>
<evidence type="ECO:0000256" key="7">
    <source>
        <dbReference type="ARBA" id="ARBA00022917"/>
    </source>
</evidence>
<dbReference type="InterPro" id="IPR044140">
    <property type="entry name" value="ProRS_anticodon_short"/>
</dbReference>
<evidence type="ECO:0000256" key="11">
    <source>
        <dbReference type="ARBA" id="ARBA00060755"/>
    </source>
</evidence>
<dbReference type="InterPro" id="IPR036621">
    <property type="entry name" value="Anticodon-bd_dom_sf"/>
</dbReference>
<dbReference type="PROSITE" id="PS50862">
    <property type="entry name" value="AA_TRNA_LIGASE_II"/>
    <property type="match status" value="1"/>
</dbReference>
<comment type="catalytic activity">
    <reaction evidence="9 12">
        <text>tRNA(Pro) + L-proline + ATP = L-prolyl-tRNA(Pro) + AMP + diphosphate</text>
        <dbReference type="Rhea" id="RHEA:14305"/>
        <dbReference type="Rhea" id="RHEA-COMP:9700"/>
        <dbReference type="Rhea" id="RHEA-COMP:9702"/>
        <dbReference type="ChEBI" id="CHEBI:30616"/>
        <dbReference type="ChEBI" id="CHEBI:33019"/>
        <dbReference type="ChEBI" id="CHEBI:60039"/>
        <dbReference type="ChEBI" id="CHEBI:78442"/>
        <dbReference type="ChEBI" id="CHEBI:78532"/>
        <dbReference type="ChEBI" id="CHEBI:456215"/>
        <dbReference type="EC" id="6.1.1.15"/>
    </reaction>
</comment>
<dbReference type="GO" id="GO:0002161">
    <property type="term" value="F:aminoacyl-tRNA deacylase activity"/>
    <property type="evidence" value="ECO:0007669"/>
    <property type="project" value="InterPro"/>
</dbReference>
<evidence type="ECO:0000256" key="1">
    <source>
        <dbReference type="ARBA" id="ARBA00004496"/>
    </source>
</evidence>
<dbReference type="NCBIfam" id="NF006625">
    <property type="entry name" value="PRK09194.1"/>
    <property type="match status" value="1"/>
</dbReference>
<accession>A0A7X6K541</accession>
<dbReference type="GO" id="GO:0005524">
    <property type="term" value="F:ATP binding"/>
    <property type="evidence" value="ECO:0007669"/>
    <property type="project" value="UniProtKB-UniRule"/>
</dbReference>
<gene>
    <name evidence="12" type="primary">proS</name>
    <name evidence="14" type="ORF">HGG74_16285</name>
</gene>
<dbReference type="InterPro" id="IPR033730">
    <property type="entry name" value="ProRS_core_prok"/>
</dbReference>
<dbReference type="Gene3D" id="3.30.930.10">
    <property type="entry name" value="Bira Bifunctional Protein, Domain 2"/>
    <property type="match status" value="2"/>
</dbReference>
<dbReference type="InterPro" id="IPR023717">
    <property type="entry name" value="Pro-tRNA-Synthase_IIa_type1"/>
</dbReference>
<dbReference type="InterPro" id="IPR002316">
    <property type="entry name" value="Pro-tRNA-ligase_IIa"/>
</dbReference>
<dbReference type="PANTHER" id="PTHR42753">
    <property type="entry name" value="MITOCHONDRIAL RIBOSOME PROTEIN L39/PROLYL-TRNA LIGASE FAMILY MEMBER"/>
    <property type="match status" value="1"/>
</dbReference>
<dbReference type="Pfam" id="PF00587">
    <property type="entry name" value="tRNA-synt_2b"/>
    <property type="match status" value="1"/>
</dbReference>
<sequence>MILRLSTLFLRTLREDPVDAEVASHKLLVRAGYIRRAAPGIYSWLPLGLRVLGKVEQIIREEMAAIGAQEVHFPALLPKEPYEATNRWTEYGEGIFRLKDRKDADYLLAPTHEEMFTLLVKDLYSSYKDLPVCLYQIQTKYRDEARPRAGLLRGREFIMKDSYSFDIDDAGLDASYAAHRAAYLKIFERLGLEVVPVKATAGAMGGSRSEEFLHPTEVGEDTFVRSAGGYAANVEAVATVVPPEIDYTGAPAAEVKDTPDTPTIETLVQASNQLAPRADRPWTAADTLKNVVLAVDLPTGVRQLVVIGVPGDRDVDLKRVEANIGSFLPVAGEIVVQPAGEEDLRKHPGLVKGYIGPGESVDAAVLGSTGKTGLLYLVDPRVVSGTSWITGANVDGKHVFGLVAGRDFGWDGVIEATEVRAGDEAPDGSGPLEAARGIEMGHIFQLGRKYAEALGLQVLDANGKLTTVTMGSYGVGVTRAVAALAETYHDDKGLTWPRSVAPADVHVVATGKGSEVFEAAAVLSEELEAAGLEVIYDDRPKVSPGVKFSDAELLGVPTILVVGRGLADGVVEVKDRATGQAQNVALGEAVAHVAALAGK</sequence>
<dbReference type="HAMAP" id="MF_01569">
    <property type="entry name" value="Pro_tRNA_synth_type1"/>
    <property type="match status" value="1"/>
</dbReference>
<dbReference type="Gene3D" id="3.90.960.10">
    <property type="entry name" value="YbaK/aminoacyl-tRNA synthetase-associated domain"/>
    <property type="match status" value="1"/>
</dbReference>
<comment type="similarity">
    <text evidence="11 12">Belongs to the class-II aminoacyl-tRNA synthetase family. ProS type 1 subfamily.</text>
</comment>
<evidence type="ECO:0000256" key="6">
    <source>
        <dbReference type="ARBA" id="ARBA00022840"/>
    </source>
</evidence>
<feature type="domain" description="Aminoacyl-transfer RNA synthetases class-II family profile" evidence="13">
    <location>
        <begin position="35"/>
        <end position="497"/>
    </location>
</feature>
<evidence type="ECO:0000256" key="3">
    <source>
        <dbReference type="ARBA" id="ARBA00022490"/>
    </source>
</evidence>
<keyword evidence="3 12" id="KW-0963">Cytoplasm</keyword>
<evidence type="ECO:0000256" key="4">
    <source>
        <dbReference type="ARBA" id="ARBA00022598"/>
    </source>
</evidence>
<evidence type="ECO:0000256" key="5">
    <source>
        <dbReference type="ARBA" id="ARBA00022741"/>
    </source>
</evidence>
<comment type="subunit">
    <text evidence="2 12">Homodimer.</text>
</comment>
<keyword evidence="5 12" id="KW-0547">Nucleotide-binding</keyword>
<reference evidence="14 15" key="1">
    <citation type="submission" date="2020-04" db="EMBL/GenBank/DDBJ databases">
        <title>Arthrobacter sp. nov.</title>
        <authorList>
            <person name="Liu S."/>
        </authorList>
    </citation>
    <scope>NUCLEOTIDE SEQUENCE [LARGE SCALE GENOMIC DNA]</scope>
    <source>
        <strain evidence="14 15">E918</strain>
    </source>
</reference>
<dbReference type="Proteomes" id="UP000544090">
    <property type="component" value="Unassembled WGS sequence"/>
</dbReference>
<keyword evidence="6 12" id="KW-0067">ATP-binding</keyword>
<dbReference type="InterPro" id="IPR004500">
    <property type="entry name" value="Pro-tRNA-synth_IIa_bac-type"/>
</dbReference>
<dbReference type="EMBL" id="JAAZSQ010000019">
    <property type="protein sequence ID" value="NKX56062.1"/>
    <property type="molecule type" value="Genomic_DNA"/>
</dbReference>
<dbReference type="GO" id="GO:0006433">
    <property type="term" value="P:prolyl-tRNA aminoacylation"/>
    <property type="evidence" value="ECO:0007669"/>
    <property type="project" value="UniProtKB-UniRule"/>
</dbReference>
<dbReference type="Pfam" id="PF03129">
    <property type="entry name" value="HGTP_anticodon"/>
    <property type="match status" value="1"/>
</dbReference>
<organism evidence="14 15">
    <name type="scientific">Arthrobacter mobilis</name>
    <dbReference type="NCBI Taxonomy" id="2724944"/>
    <lineage>
        <taxon>Bacteria</taxon>
        <taxon>Bacillati</taxon>
        <taxon>Actinomycetota</taxon>
        <taxon>Actinomycetes</taxon>
        <taxon>Micrococcales</taxon>
        <taxon>Micrococcaceae</taxon>
        <taxon>Arthrobacter</taxon>
    </lineage>
</organism>
<evidence type="ECO:0000256" key="12">
    <source>
        <dbReference type="HAMAP-Rule" id="MF_01569"/>
    </source>
</evidence>
<dbReference type="CDD" id="cd00861">
    <property type="entry name" value="ProRS_anticodon_short"/>
    <property type="match status" value="1"/>
</dbReference>
<comment type="domain">
    <text evidence="12">Consists of three domains: the N-terminal catalytic domain, the editing domain and the C-terminal anticodon-binding domain.</text>
</comment>
<dbReference type="Pfam" id="PF04073">
    <property type="entry name" value="tRNA_edit"/>
    <property type="match status" value="1"/>
</dbReference>
<dbReference type="NCBIfam" id="TIGR00409">
    <property type="entry name" value="proS_fam_II"/>
    <property type="match status" value="1"/>
</dbReference>
<dbReference type="SUPFAM" id="SSF55826">
    <property type="entry name" value="YbaK/ProRS associated domain"/>
    <property type="match status" value="1"/>
</dbReference>
<dbReference type="InterPro" id="IPR036754">
    <property type="entry name" value="YbaK/aa-tRNA-synt-asso_dom_sf"/>
</dbReference>
<evidence type="ECO:0000313" key="14">
    <source>
        <dbReference type="EMBL" id="NKX56062.1"/>
    </source>
</evidence>
<dbReference type="InterPro" id="IPR002314">
    <property type="entry name" value="aa-tRNA-synt_IIb"/>
</dbReference>
<dbReference type="AlphaFoldDB" id="A0A7X6K541"/>
<dbReference type="InterPro" id="IPR004154">
    <property type="entry name" value="Anticodon-bd"/>
</dbReference>
<dbReference type="CDD" id="cd00779">
    <property type="entry name" value="ProRS_core_prok"/>
    <property type="match status" value="1"/>
</dbReference>
<evidence type="ECO:0000256" key="8">
    <source>
        <dbReference type="ARBA" id="ARBA00023146"/>
    </source>
</evidence>
<name>A0A7X6K541_9MICC</name>
<dbReference type="PRINTS" id="PR01046">
    <property type="entry name" value="TRNASYNTHPRO"/>
</dbReference>
<evidence type="ECO:0000256" key="9">
    <source>
        <dbReference type="ARBA" id="ARBA00047671"/>
    </source>
</evidence>
<dbReference type="FunFam" id="3.30.930.10:FF:000066">
    <property type="entry name" value="Proline--tRNA ligase"/>
    <property type="match status" value="1"/>
</dbReference>
<dbReference type="Gene3D" id="3.40.50.800">
    <property type="entry name" value="Anticodon-binding domain"/>
    <property type="match status" value="1"/>
</dbReference>
<keyword evidence="4 12" id="KW-0436">Ligase</keyword>
<dbReference type="RefSeq" id="WP_168488049.1">
    <property type="nucleotide sequence ID" value="NZ_JAAZSQ010000019.1"/>
</dbReference>
<dbReference type="PANTHER" id="PTHR42753:SF2">
    <property type="entry name" value="PROLINE--TRNA LIGASE"/>
    <property type="match status" value="1"/>
</dbReference>
<dbReference type="InterPro" id="IPR050062">
    <property type="entry name" value="Pro-tRNA_synthetase"/>
</dbReference>
<comment type="caution">
    <text evidence="14">The sequence shown here is derived from an EMBL/GenBank/DDBJ whole genome shotgun (WGS) entry which is preliminary data.</text>
</comment>
<dbReference type="InterPro" id="IPR007214">
    <property type="entry name" value="YbaK/aa-tRNA-synth-assoc-dom"/>
</dbReference>
<comment type="function">
    <text evidence="10 12">Catalyzes the attachment of proline to tRNA(Pro) in a two-step reaction: proline is first activated by ATP to form Pro-AMP and then transferred to the acceptor end of tRNA(Pro). As ProRS can inadvertently accommodate and process non-cognate amino acids such as alanine and cysteine, to avoid such errors it has two additional distinct editing activities against alanine. One activity is designated as 'pretransfer' editing and involves the tRNA(Pro)-independent hydrolysis of activated Ala-AMP. The other activity is designated 'posttransfer' editing and involves deacylation of mischarged Ala-tRNA(Pro). The misacylated Cys-tRNA(Pro) is not edited by ProRS.</text>
</comment>
<keyword evidence="7 12" id="KW-0648">Protein biosynthesis</keyword>
<dbReference type="GO" id="GO:0004827">
    <property type="term" value="F:proline-tRNA ligase activity"/>
    <property type="evidence" value="ECO:0007669"/>
    <property type="project" value="UniProtKB-UniRule"/>
</dbReference>
<evidence type="ECO:0000313" key="15">
    <source>
        <dbReference type="Proteomes" id="UP000544090"/>
    </source>
</evidence>
<dbReference type="InterPro" id="IPR045864">
    <property type="entry name" value="aa-tRNA-synth_II/BPL/LPL"/>
</dbReference>
<dbReference type="EC" id="6.1.1.15" evidence="12"/>
<evidence type="ECO:0000256" key="10">
    <source>
        <dbReference type="ARBA" id="ARBA00053664"/>
    </source>
</evidence>
<dbReference type="SUPFAM" id="SSF52954">
    <property type="entry name" value="Class II aaRS ABD-related"/>
    <property type="match status" value="1"/>
</dbReference>